<proteinExistence type="predicted"/>
<accession>A0A4C1X8X5</accession>
<evidence type="ECO:0000256" key="1">
    <source>
        <dbReference type="SAM" id="Phobius"/>
    </source>
</evidence>
<dbReference type="EMBL" id="BGZK01000783">
    <property type="protein sequence ID" value="GBP60268.1"/>
    <property type="molecule type" value="Genomic_DNA"/>
</dbReference>
<keyword evidence="3" id="KW-1185">Reference proteome</keyword>
<protein>
    <submittedName>
        <fullName evidence="2">Uncharacterized protein</fullName>
    </submittedName>
</protein>
<sequence>MFGARRYELSSYGADVGFFIFSCTSCMFISSLFAPTSKVTFQPFECNHNSNSKGTDRFLTLSFSLYATSIERDIDLGRRTTYRIVVSGGHHSDQVVFHTSSIERSVAAFNSSRGIDMTFKGATRAFPAISETALSCSLNFIRQYTAAAYDFRSRRRTHVAPLGVAGRYASSRSPDLHMSWSMHLPVMRTGEARRRVEHGHDCTRDLSFCWWKRCFQHFSRRVPQAEIETQGVIIDVPL</sequence>
<evidence type="ECO:0000313" key="2">
    <source>
        <dbReference type="EMBL" id="GBP60268.1"/>
    </source>
</evidence>
<keyword evidence="1" id="KW-1133">Transmembrane helix</keyword>
<organism evidence="2 3">
    <name type="scientific">Eumeta variegata</name>
    <name type="common">Bagworm moth</name>
    <name type="synonym">Eumeta japonica</name>
    <dbReference type="NCBI Taxonomy" id="151549"/>
    <lineage>
        <taxon>Eukaryota</taxon>
        <taxon>Metazoa</taxon>
        <taxon>Ecdysozoa</taxon>
        <taxon>Arthropoda</taxon>
        <taxon>Hexapoda</taxon>
        <taxon>Insecta</taxon>
        <taxon>Pterygota</taxon>
        <taxon>Neoptera</taxon>
        <taxon>Endopterygota</taxon>
        <taxon>Lepidoptera</taxon>
        <taxon>Glossata</taxon>
        <taxon>Ditrysia</taxon>
        <taxon>Tineoidea</taxon>
        <taxon>Psychidae</taxon>
        <taxon>Oiketicinae</taxon>
        <taxon>Eumeta</taxon>
    </lineage>
</organism>
<reference evidence="2 3" key="1">
    <citation type="journal article" date="2019" name="Commun. Biol.">
        <title>The bagworm genome reveals a unique fibroin gene that provides high tensile strength.</title>
        <authorList>
            <person name="Kono N."/>
            <person name="Nakamura H."/>
            <person name="Ohtoshi R."/>
            <person name="Tomita M."/>
            <person name="Numata K."/>
            <person name="Arakawa K."/>
        </authorList>
    </citation>
    <scope>NUCLEOTIDE SEQUENCE [LARGE SCALE GENOMIC DNA]</scope>
</reference>
<keyword evidence="1" id="KW-0812">Transmembrane</keyword>
<gene>
    <name evidence="2" type="ORF">EVAR_14030_1</name>
</gene>
<name>A0A4C1X8X5_EUMVA</name>
<dbReference type="Proteomes" id="UP000299102">
    <property type="component" value="Unassembled WGS sequence"/>
</dbReference>
<evidence type="ECO:0000313" key="3">
    <source>
        <dbReference type="Proteomes" id="UP000299102"/>
    </source>
</evidence>
<keyword evidence="1" id="KW-0472">Membrane</keyword>
<comment type="caution">
    <text evidence="2">The sequence shown here is derived from an EMBL/GenBank/DDBJ whole genome shotgun (WGS) entry which is preliminary data.</text>
</comment>
<dbReference type="AlphaFoldDB" id="A0A4C1X8X5"/>
<feature type="transmembrane region" description="Helical" evidence="1">
    <location>
        <begin position="12"/>
        <end position="34"/>
    </location>
</feature>